<dbReference type="Proteomes" id="UP000094236">
    <property type="component" value="Unassembled WGS sequence"/>
</dbReference>
<keyword evidence="3" id="KW-0698">rRNA processing</keyword>
<keyword evidence="4" id="KW-0539">Nucleus</keyword>
<evidence type="ECO:0000256" key="1">
    <source>
        <dbReference type="ARBA" id="ARBA00004123"/>
    </source>
</evidence>
<comment type="subcellular location">
    <subcellularLocation>
        <location evidence="1">Nucleus</location>
    </subcellularLocation>
</comment>
<dbReference type="STRING" id="669874.A0A1E4TRN6"/>
<organism evidence="5 6">
    <name type="scientific">Pachysolen tannophilus NRRL Y-2460</name>
    <dbReference type="NCBI Taxonomy" id="669874"/>
    <lineage>
        <taxon>Eukaryota</taxon>
        <taxon>Fungi</taxon>
        <taxon>Dikarya</taxon>
        <taxon>Ascomycota</taxon>
        <taxon>Saccharomycotina</taxon>
        <taxon>Pichiomycetes</taxon>
        <taxon>Pachysolenaceae</taxon>
        <taxon>Pachysolen</taxon>
    </lineage>
</organism>
<proteinExistence type="inferred from homology"/>
<evidence type="ECO:0000313" key="5">
    <source>
        <dbReference type="EMBL" id="ODV94425.1"/>
    </source>
</evidence>
<dbReference type="GO" id="GO:0030687">
    <property type="term" value="C:preribosome, large subunit precursor"/>
    <property type="evidence" value="ECO:0007669"/>
    <property type="project" value="EnsemblFungi"/>
</dbReference>
<comment type="similarity">
    <text evidence="2">Belongs to the RRP1 family.</text>
</comment>
<evidence type="ECO:0000256" key="2">
    <source>
        <dbReference type="ARBA" id="ARBA00006374"/>
    </source>
</evidence>
<accession>A0A1E4TRN6</accession>
<evidence type="ECO:0000256" key="4">
    <source>
        <dbReference type="ARBA" id="ARBA00023242"/>
    </source>
</evidence>
<dbReference type="GO" id="GO:0005634">
    <property type="term" value="C:nucleus"/>
    <property type="evidence" value="ECO:0007669"/>
    <property type="project" value="UniProtKB-SubCell"/>
</dbReference>
<dbReference type="InterPro" id="IPR010301">
    <property type="entry name" value="RRP1"/>
</dbReference>
<dbReference type="OrthoDB" id="2019504at2759"/>
<dbReference type="Pfam" id="PF05997">
    <property type="entry name" value="Nop52"/>
    <property type="match status" value="1"/>
</dbReference>
<evidence type="ECO:0000256" key="3">
    <source>
        <dbReference type="ARBA" id="ARBA00022552"/>
    </source>
</evidence>
<keyword evidence="6" id="KW-1185">Reference proteome</keyword>
<dbReference type="GO" id="GO:0006364">
    <property type="term" value="P:rRNA processing"/>
    <property type="evidence" value="ECO:0007669"/>
    <property type="project" value="UniProtKB-KW"/>
</dbReference>
<dbReference type="GO" id="GO:0030688">
    <property type="term" value="C:preribosome, small subunit precursor"/>
    <property type="evidence" value="ECO:0007669"/>
    <property type="project" value="InterPro"/>
</dbReference>
<dbReference type="AlphaFoldDB" id="A0A1E4TRN6"/>
<reference evidence="6" key="1">
    <citation type="submission" date="2016-05" db="EMBL/GenBank/DDBJ databases">
        <title>Comparative genomics of biotechnologically important yeasts.</title>
        <authorList>
            <consortium name="DOE Joint Genome Institute"/>
            <person name="Riley R."/>
            <person name="Haridas S."/>
            <person name="Wolfe K.H."/>
            <person name="Lopes M.R."/>
            <person name="Hittinger C.T."/>
            <person name="Goker M."/>
            <person name="Salamov A."/>
            <person name="Wisecaver J."/>
            <person name="Long T.M."/>
            <person name="Aerts A.L."/>
            <person name="Barry K."/>
            <person name="Choi C."/>
            <person name="Clum A."/>
            <person name="Coughlan A.Y."/>
            <person name="Deshpande S."/>
            <person name="Douglass A.P."/>
            <person name="Hanson S.J."/>
            <person name="Klenk H.-P."/>
            <person name="Labutti K."/>
            <person name="Lapidus A."/>
            <person name="Lindquist E."/>
            <person name="Lipzen A."/>
            <person name="Meier-Kolthoff J.P."/>
            <person name="Ohm R.A."/>
            <person name="Otillar R.P."/>
            <person name="Pangilinan J."/>
            <person name="Peng Y."/>
            <person name="Rokas A."/>
            <person name="Rosa C.A."/>
            <person name="Scheuner C."/>
            <person name="Sibirny A.A."/>
            <person name="Slot J.C."/>
            <person name="Stielow J.B."/>
            <person name="Sun H."/>
            <person name="Kurtzman C.P."/>
            <person name="Blackwell M."/>
            <person name="Grigoriev I.V."/>
            <person name="Jeffries T.W."/>
        </authorList>
    </citation>
    <scope>NUCLEOTIDE SEQUENCE [LARGE SCALE GENOMIC DNA]</scope>
    <source>
        <strain evidence="6">NRRL Y-2460</strain>
    </source>
</reference>
<dbReference type="PANTHER" id="PTHR13026:SF0">
    <property type="entry name" value="RIBOSOMAL RNA PROCESSING 1B"/>
    <property type="match status" value="1"/>
</dbReference>
<dbReference type="PANTHER" id="PTHR13026">
    <property type="entry name" value="NNP-1 PROTEIN NOVEL NUCLEAR PROTEIN 1 NOP52"/>
    <property type="match status" value="1"/>
</dbReference>
<protein>
    <recommendedName>
        <fullName evidence="7">Ribosomal RNA-processing protein 1</fullName>
    </recommendedName>
</protein>
<sequence length="226" mass="26974">MSGIQTSSFVKKLAANDRRTREAAIESLKNYLKNSKKLSDLDYQKLWKGLFYSMWFSDRPRPQQRLANNLGLLYYETIPLSKFISFLKAFYFVISKEWSGIDQWRIDKFYMLIRKVVYYSLKRLQKEQFDTNLMEEYIKALSEIPLNGSHKIPSAIPYHLCDIYLDELEKIMFEDLQEEEEEEEAKRKEIIENTPIQKLLKPFQDLAKNANLKTLRKKISQDFLQD</sequence>
<gene>
    <name evidence="5" type="ORF">PACTADRAFT_51261</name>
</gene>
<name>A0A1E4TRN6_PACTA</name>
<evidence type="ECO:0008006" key="7">
    <source>
        <dbReference type="Google" id="ProtNLM"/>
    </source>
</evidence>
<feature type="non-terminal residue" evidence="5">
    <location>
        <position position="226"/>
    </location>
</feature>
<dbReference type="EMBL" id="KV454016">
    <property type="protein sequence ID" value="ODV94425.1"/>
    <property type="molecule type" value="Genomic_DNA"/>
</dbReference>
<evidence type="ECO:0000313" key="6">
    <source>
        <dbReference type="Proteomes" id="UP000094236"/>
    </source>
</evidence>